<name>A0ACB9F5V9_CICIN</name>
<keyword evidence="2" id="KW-1185">Reference proteome</keyword>
<accession>A0ACB9F5V9</accession>
<organism evidence="1 2">
    <name type="scientific">Cichorium intybus</name>
    <name type="common">Chicory</name>
    <dbReference type="NCBI Taxonomy" id="13427"/>
    <lineage>
        <taxon>Eukaryota</taxon>
        <taxon>Viridiplantae</taxon>
        <taxon>Streptophyta</taxon>
        <taxon>Embryophyta</taxon>
        <taxon>Tracheophyta</taxon>
        <taxon>Spermatophyta</taxon>
        <taxon>Magnoliopsida</taxon>
        <taxon>eudicotyledons</taxon>
        <taxon>Gunneridae</taxon>
        <taxon>Pentapetalae</taxon>
        <taxon>asterids</taxon>
        <taxon>campanulids</taxon>
        <taxon>Asterales</taxon>
        <taxon>Asteraceae</taxon>
        <taxon>Cichorioideae</taxon>
        <taxon>Cichorieae</taxon>
        <taxon>Cichoriinae</taxon>
        <taxon>Cichorium</taxon>
    </lineage>
</organism>
<comment type="caution">
    <text evidence="1">The sequence shown here is derived from an EMBL/GenBank/DDBJ whole genome shotgun (WGS) entry which is preliminary data.</text>
</comment>
<reference evidence="2" key="1">
    <citation type="journal article" date="2022" name="Mol. Ecol. Resour.">
        <title>The genomes of chicory, endive, great burdock and yacon provide insights into Asteraceae palaeo-polyploidization history and plant inulin production.</title>
        <authorList>
            <person name="Fan W."/>
            <person name="Wang S."/>
            <person name="Wang H."/>
            <person name="Wang A."/>
            <person name="Jiang F."/>
            <person name="Liu H."/>
            <person name="Zhao H."/>
            <person name="Xu D."/>
            <person name="Zhang Y."/>
        </authorList>
    </citation>
    <scope>NUCLEOTIDE SEQUENCE [LARGE SCALE GENOMIC DNA]</scope>
    <source>
        <strain evidence="2">cv. Punajuju</strain>
    </source>
</reference>
<protein>
    <submittedName>
        <fullName evidence="1">Uncharacterized protein</fullName>
    </submittedName>
</protein>
<reference evidence="1 2" key="2">
    <citation type="journal article" date="2022" name="Mol. Ecol. Resour.">
        <title>The genomes of chicory, endive, great burdock and yacon provide insights into Asteraceae paleo-polyploidization history and plant inulin production.</title>
        <authorList>
            <person name="Fan W."/>
            <person name="Wang S."/>
            <person name="Wang H."/>
            <person name="Wang A."/>
            <person name="Jiang F."/>
            <person name="Liu H."/>
            <person name="Zhao H."/>
            <person name="Xu D."/>
            <person name="Zhang Y."/>
        </authorList>
    </citation>
    <scope>NUCLEOTIDE SEQUENCE [LARGE SCALE GENOMIC DNA]</scope>
    <source>
        <strain evidence="2">cv. Punajuju</strain>
        <tissue evidence="1">Leaves</tissue>
    </source>
</reference>
<dbReference type="EMBL" id="CM042011">
    <property type="protein sequence ID" value="KAI3766502.1"/>
    <property type="molecule type" value="Genomic_DNA"/>
</dbReference>
<evidence type="ECO:0000313" key="2">
    <source>
        <dbReference type="Proteomes" id="UP001055811"/>
    </source>
</evidence>
<evidence type="ECO:0000313" key="1">
    <source>
        <dbReference type="EMBL" id="KAI3766502.1"/>
    </source>
</evidence>
<proteinExistence type="predicted"/>
<gene>
    <name evidence="1" type="ORF">L2E82_16565</name>
</gene>
<sequence>MKPLGEATTSNLVDVLADNIEKLLPLVATFPLHVQDKYPNRLDIGEPVPECWVYFKRTYKEVGAPLGSVIVGTKNFISWARSLRKTKTKFLYGNRFTDEELQNIKLMIQSNMYRYLSILLDGHERFEEETMMMKKNSTETGNEADSQEANQYIYSLNPRLKHFSNRLLDIIATGDLDTFFREATREYAPLVEEAVEVSSNEYETSEHDILLDSPLKLTETRARNNRITLMHYLYTTEIFGRGNAIADELETALMDIVNLELTREVAELHQALACREEHENAMLQFLMRVEQEQKDFVPELSSISLRIGSNSTALGLIEKKPWLESSGSRWESRESDLCIYNELFFLHSKIRFVILC</sequence>
<dbReference type="Proteomes" id="UP001055811">
    <property type="component" value="Linkage Group LG03"/>
</dbReference>